<feature type="domain" description="Protein kinase" evidence="9">
    <location>
        <begin position="111"/>
        <end position="359"/>
    </location>
</feature>
<evidence type="ECO:0000256" key="6">
    <source>
        <dbReference type="ARBA" id="ARBA00048329"/>
    </source>
</evidence>
<evidence type="ECO:0000256" key="7">
    <source>
        <dbReference type="PROSITE-ProRule" id="PRU00192"/>
    </source>
</evidence>
<evidence type="ECO:0000259" key="8">
    <source>
        <dbReference type="PROSITE" id="PS50002"/>
    </source>
</evidence>
<evidence type="ECO:0000313" key="11">
    <source>
        <dbReference type="Proteomes" id="UP000663861"/>
    </source>
</evidence>
<dbReference type="EMBL" id="CAJMWY010000279">
    <property type="protein sequence ID" value="CAE6426043.1"/>
    <property type="molecule type" value="Genomic_DNA"/>
</dbReference>
<keyword evidence="4 7" id="KW-0728">SH3 domain</keyword>
<dbReference type="SUPFAM" id="SSF50044">
    <property type="entry name" value="SH3-domain"/>
    <property type="match status" value="1"/>
</dbReference>
<evidence type="ECO:0000259" key="9">
    <source>
        <dbReference type="PROSITE" id="PS50011"/>
    </source>
</evidence>
<dbReference type="SMART" id="SM00220">
    <property type="entry name" value="S_TKc"/>
    <property type="match status" value="1"/>
</dbReference>
<dbReference type="PROSITE" id="PS00108">
    <property type="entry name" value="PROTEIN_KINASE_ST"/>
    <property type="match status" value="1"/>
</dbReference>
<comment type="catalytic activity">
    <reaction evidence="6">
        <text>L-seryl-[protein] + ATP = O-phospho-L-seryl-[protein] + ADP + H(+)</text>
        <dbReference type="Rhea" id="RHEA:17989"/>
        <dbReference type="Rhea" id="RHEA-COMP:9863"/>
        <dbReference type="Rhea" id="RHEA-COMP:11604"/>
        <dbReference type="ChEBI" id="CHEBI:15378"/>
        <dbReference type="ChEBI" id="CHEBI:29999"/>
        <dbReference type="ChEBI" id="CHEBI:30616"/>
        <dbReference type="ChEBI" id="CHEBI:83421"/>
        <dbReference type="ChEBI" id="CHEBI:456216"/>
        <dbReference type="EC" id="2.7.11.25"/>
    </reaction>
</comment>
<dbReference type="GO" id="GO:0004709">
    <property type="term" value="F:MAP kinase kinase kinase activity"/>
    <property type="evidence" value="ECO:0007669"/>
    <property type="project" value="UniProtKB-EC"/>
</dbReference>
<gene>
    <name evidence="10" type="ORF">RDB_LOCUS19837</name>
</gene>
<dbReference type="InterPro" id="IPR001245">
    <property type="entry name" value="Ser-Thr/Tyr_kinase_cat_dom"/>
</dbReference>
<dbReference type="PROSITE" id="PS50002">
    <property type="entry name" value="SH3"/>
    <property type="match status" value="1"/>
</dbReference>
<accession>A0A8H2XGH8</accession>
<dbReference type="InterPro" id="IPR000719">
    <property type="entry name" value="Prot_kinase_dom"/>
</dbReference>
<dbReference type="SMART" id="SM00326">
    <property type="entry name" value="SH3"/>
    <property type="match status" value="1"/>
</dbReference>
<evidence type="ECO:0000313" key="10">
    <source>
        <dbReference type="EMBL" id="CAE6426043.1"/>
    </source>
</evidence>
<dbReference type="SUPFAM" id="SSF56112">
    <property type="entry name" value="Protein kinase-like (PK-like)"/>
    <property type="match status" value="1"/>
</dbReference>
<dbReference type="InterPro" id="IPR008271">
    <property type="entry name" value="Ser/Thr_kinase_AS"/>
</dbReference>
<evidence type="ECO:0000256" key="1">
    <source>
        <dbReference type="ARBA" id="ARBA00001946"/>
    </source>
</evidence>
<evidence type="ECO:0000256" key="4">
    <source>
        <dbReference type="ARBA" id="ARBA00022443"/>
    </source>
</evidence>
<comment type="cofactor">
    <cofactor evidence="1">
        <name>Mg(2+)</name>
        <dbReference type="ChEBI" id="CHEBI:18420"/>
    </cofactor>
</comment>
<evidence type="ECO:0000256" key="2">
    <source>
        <dbReference type="ARBA" id="ARBA00006529"/>
    </source>
</evidence>
<dbReference type="GO" id="GO:0005524">
    <property type="term" value="F:ATP binding"/>
    <property type="evidence" value="ECO:0007669"/>
    <property type="project" value="InterPro"/>
</dbReference>
<dbReference type="PROSITE" id="PS50011">
    <property type="entry name" value="PROTEIN_KINASE_DOM"/>
    <property type="match status" value="1"/>
</dbReference>
<dbReference type="CDD" id="cd00174">
    <property type="entry name" value="SH3"/>
    <property type="match status" value="1"/>
</dbReference>
<dbReference type="Proteomes" id="UP000663861">
    <property type="component" value="Unassembled WGS sequence"/>
</dbReference>
<sequence length="555" mass="62371">MEQVITLFDFDATDPGELSFRKGETLVVIERKYKLWWLCKNTNDTIGVVPRNHIRIQERLDPGTISIGDATKPKIRRRSSPISRKMDASEVVSQLVAHGCQDLTSTLVLSSFGEYPVSHGGFSDIYRGLLLNGTQVAVKALRVSVDSMSKDPKHLKHAARELHTWARCRHPNVIPLLGLAIFRERIGMIAPWMKYGNLLRYFEKAPNADRLNIIHCDLKGANVLVSSGGVPVLTDFGNSSLVDRTLGFTQTTSGPSFTVRWSAAEIIAEITPHTEASDIYALGMTIYEAITGKIPYHGKSEMNVIRLVTVEKELPERPEVLQEDPGTADRLWKLLVMCWSYMPAARPSADEVTKLMRTIASASNARTAILFPTPIIYQSISLSPLTEPQEIQRFDHSIQKHKAEEEPLSVRSAHEVGQLQPEEEAAKLHAVRAEMQMMLAAWERYERGWQNLSNATVAGGRQFTFYDIPWPVRTPPHSFKDLHPAAIEQFLLSPYHSATKPRKARLHIALVQWHPEMFAQRFAGLIVKSHRTAIITAVTSIARIIVELIDRQTDS</sequence>
<dbReference type="InterPro" id="IPR051681">
    <property type="entry name" value="Ser/Thr_Kinases-Pseudokinases"/>
</dbReference>
<name>A0A8H2XGH8_9AGAM</name>
<evidence type="ECO:0000256" key="5">
    <source>
        <dbReference type="ARBA" id="ARBA00047559"/>
    </source>
</evidence>
<comment type="catalytic activity">
    <reaction evidence="5">
        <text>L-threonyl-[protein] + ATP = O-phospho-L-threonyl-[protein] + ADP + H(+)</text>
        <dbReference type="Rhea" id="RHEA:46608"/>
        <dbReference type="Rhea" id="RHEA-COMP:11060"/>
        <dbReference type="Rhea" id="RHEA-COMP:11605"/>
        <dbReference type="ChEBI" id="CHEBI:15378"/>
        <dbReference type="ChEBI" id="CHEBI:30013"/>
        <dbReference type="ChEBI" id="CHEBI:30616"/>
        <dbReference type="ChEBI" id="CHEBI:61977"/>
        <dbReference type="ChEBI" id="CHEBI:456216"/>
        <dbReference type="EC" id="2.7.11.25"/>
    </reaction>
</comment>
<dbReference type="PANTHER" id="PTHR44329">
    <property type="entry name" value="SERINE/THREONINE-PROTEIN KINASE TNNI3K-RELATED"/>
    <property type="match status" value="1"/>
</dbReference>
<organism evidence="10 11">
    <name type="scientific">Rhizoctonia solani</name>
    <dbReference type="NCBI Taxonomy" id="456999"/>
    <lineage>
        <taxon>Eukaryota</taxon>
        <taxon>Fungi</taxon>
        <taxon>Dikarya</taxon>
        <taxon>Basidiomycota</taxon>
        <taxon>Agaricomycotina</taxon>
        <taxon>Agaricomycetes</taxon>
        <taxon>Cantharellales</taxon>
        <taxon>Ceratobasidiaceae</taxon>
        <taxon>Rhizoctonia</taxon>
    </lineage>
</organism>
<dbReference type="Gene3D" id="1.10.510.10">
    <property type="entry name" value="Transferase(Phosphotransferase) domain 1"/>
    <property type="match status" value="1"/>
</dbReference>
<dbReference type="Pfam" id="PF00018">
    <property type="entry name" value="SH3_1"/>
    <property type="match status" value="1"/>
</dbReference>
<protein>
    <recommendedName>
        <fullName evidence="3">mitogen-activated protein kinase kinase kinase</fullName>
        <ecNumber evidence="3">2.7.11.25</ecNumber>
    </recommendedName>
</protein>
<comment type="caution">
    <text evidence="10">The sequence shown here is derived from an EMBL/GenBank/DDBJ whole genome shotgun (WGS) entry which is preliminary data.</text>
</comment>
<dbReference type="AlphaFoldDB" id="A0A8H2XGH8"/>
<reference evidence="10" key="1">
    <citation type="submission" date="2021-01" db="EMBL/GenBank/DDBJ databases">
        <authorList>
            <person name="Kaushik A."/>
        </authorList>
    </citation>
    <scope>NUCLEOTIDE SEQUENCE</scope>
    <source>
        <strain evidence="10">AG4-RS23</strain>
    </source>
</reference>
<proteinExistence type="inferred from homology"/>
<dbReference type="InterPro" id="IPR036028">
    <property type="entry name" value="SH3-like_dom_sf"/>
</dbReference>
<dbReference type="InterPro" id="IPR001452">
    <property type="entry name" value="SH3_domain"/>
</dbReference>
<dbReference type="Gene3D" id="3.30.200.20">
    <property type="entry name" value="Phosphorylase Kinase, domain 1"/>
    <property type="match status" value="1"/>
</dbReference>
<dbReference type="Gene3D" id="2.30.30.40">
    <property type="entry name" value="SH3 Domains"/>
    <property type="match status" value="1"/>
</dbReference>
<evidence type="ECO:0000256" key="3">
    <source>
        <dbReference type="ARBA" id="ARBA00012406"/>
    </source>
</evidence>
<dbReference type="EC" id="2.7.11.25" evidence="3"/>
<comment type="similarity">
    <text evidence="2">Belongs to the protein kinase superfamily. STE Ser/Thr protein kinase family. MAP kinase kinase kinase subfamily.</text>
</comment>
<dbReference type="PRINTS" id="PR00452">
    <property type="entry name" value="SH3DOMAIN"/>
</dbReference>
<dbReference type="InterPro" id="IPR011009">
    <property type="entry name" value="Kinase-like_dom_sf"/>
</dbReference>
<feature type="domain" description="SH3" evidence="8">
    <location>
        <begin position="1"/>
        <end position="59"/>
    </location>
</feature>
<dbReference type="Pfam" id="PF07714">
    <property type="entry name" value="PK_Tyr_Ser-Thr"/>
    <property type="match status" value="2"/>
</dbReference>